<sequence>METTQVLRAADRKATPWKNGGGVTREIAASPAGAGLETFDWRVSLADVAKGGPFSSFPGVDRVITVVEGPGMALTVDGVTYELADRFRPFAFPGDAVTNCRLLGGAIVDFNVMTRRDSVSARVGIVREARTELPGATAGPAAGTTTTLVVVLEGTATLPALGVTLTRLDALLLKPDAFAPPQPLTVSGTTAVVTFEPLDIGPR</sequence>
<keyword evidence="3" id="KW-1185">Reference proteome</keyword>
<reference evidence="3" key="1">
    <citation type="journal article" date="2019" name="Int. J. Syst. Evol. Microbiol.">
        <title>The Global Catalogue of Microorganisms (GCM) 10K type strain sequencing project: providing services to taxonomists for standard genome sequencing and annotation.</title>
        <authorList>
            <consortium name="The Broad Institute Genomics Platform"/>
            <consortium name="The Broad Institute Genome Sequencing Center for Infectious Disease"/>
            <person name="Wu L."/>
            <person name="Ma J."/>
        </authorList>
    </citation>
    <scope>NUCLEOTIDE SEQUENCE [LARGE SCALE GENOMIC DNA]</scope>
    <source>
        <strain evidence="3">JCM 4816</strain>
    </source>
</reference>
<dbReference type="CDD" id="cd20293">
    <property type="entry name" value="cupin_HutD_N"/>
    <property type="match status" value="1"/>
</dbReference>
<evidence type="ECO:0000313" key="3">
    <source>
        <dbReference type="Proteomes" id="UP001596174"/>
    </source>
</evidence>
<dbReference type="InterPro" id="IPR010282">
    <property type="entry name" value="Uncharacterised_HutD/Ves"/>
</dbReference>
<dbReference type="RefSeq" id="WP_380581334.1">
    <property type="nucleotide sequence ID" value="NZ_JBHSQJ010000026.1"/>
</dbReference>
<evidence type="ECO:0000256" key="1">
    <source>
        <dbReference type="SAM" id="MobiDB-lite"/>
    </source>
</evidence>
<dbReference type="Gene3D" id="2.60.120.10">
    <property type="entry name" value="Jelly Rolls"/>
    <property type="match status" value="1"/>
</dbReference>
<dbReference type="InterPro" id="IPR011051">
    <property type="entry name" value="RmlC_Cupin_sf"/>
</dbReference>
<dbReference type="Pfam" id="PF05962">
    <property type="entry name" value="HutD"/>
    <property type="match status" value="1"/>
</dbReference>
<name>A0ABW1G0Y0_9ACTN</name>
<dbReference type="EMBL" id="JBHSQJ010000026">
    <property type="protein sequence ID" value="MFC5907177.1"/>
    <property type="molecule type" value="Genomic_DNA"/>
</dbReference>
<dbReference type="SUPFAM" id="SSF51182">
    <property type="entry name" value="RmlC-like cupins"/>
    <property type="match status" value="1"/>
</dbReference>
<gene>
    <name evidence="2" type="ORF">ACFP3V_08090</name>
</gene>
<proteinExistence type="predicted"/>
<feature type="region of interest" description="Disordered" evidence="1">
    <location>
        <begin position="1"/>
        <end position="23"/>
    </location>
</feature>
<dbReference type="InterPro" id="IPR014710">
    <property type="entry name" value="RmlC-like_jellyroll"/>
</dbReference>
<dbReference type="PANTHER" id="PTHR37943:SF1">
    <property type="entry name" value="PROTEIN VES"/>
    <property type="match status" value="1"/>
</dbReference>
<organism evidence="2 3">
    <name type="scientific">Streptacidiphilus monticola</name>
    <dbReference type="NCBI Taxonomy" id="2161674"/>
    <lineage>
        <taxon>Bacteria</taxon>
        <taxon>Bacillati</taxon>
        <taxon>Actinomycetota</taxon>
        <taxon>Actinomycetes</taxon>
        <taxon>Kitasatosporales</taxon>
        <taxon>Streptomycetaceae</taxon>
        <taxon>Streptacidiphilus</taxon>
    </lineage>
</organism>
<protein>
    <submittedName>
        <fullName evidence="2">HutD family protein</fullName>
    </submittedName>
</protein>
<comment type="caution">
    <text evidence="2">The sequence shown here is derived from an EMBL/GenBank/DDBJ whole genome shotgun (WGS) entry which is preliminary data.</text>
</comment>
<dbReference type="PANTHER" id="PTHR37943">
    <property type="entry name" value="PROTEIN VES"/>
    <property type="match status" value="1"/>
</dbReference>
<accession>A0ABW1G0Y0</accession>
<dbReference type="Proteomes" id="UP001596174">
    <property type="component" value="Unassembled WGS sequence"/>
</dbReference>
<evidence type="ECO:0000313" key="2">
    <source>
        <dbReference type="EMBL" id="MFC5907177.1"/>
    </source>
</evidence>